<dbReference type="CDD" id="cd04301">
    <property type="entry name" value="NAT_SF"/>
    <property type="match status" value="1"/>
</dbReference>
<evidence type="ECO:0000313" key="2">
    <source>
        <dbReference type="EMBL" id="MDP9904676.1"/>
    </source>
</evidence>
<protein>
    <submittedName>
        <fullName evidence="2">Ribosomal protein S18 acetylase RimI-like enzyme</fullName>
    </submittedName>
</protein>
<dbReference type="Proteomes" id="UP001230951">
    <property type="component" value="Unassembled WGS sequence"/>
</dbReference>
<evidence type="ECO:0000313" key="4">
    <source>
        <dbReference type="Proteomes" id="UP001230951"/>
    </source>
</evidence>
<proteinExistence type="predicted"/>
<dbReference type="RefSeq" id="WP_306960514.1">
    <property type="nucleotide sequence ID" value="NZ_JAUSRG010000003.1"/>
</dbReference>
<evidence type="ECO:0000313" key="5">
    <source>
        <dbReference type="Proteomes" id="UP001242995"/>
    </source>
</evidence>
<name>A0AAW8D6Y5_9MICC</name>
<evidence type="ECO:0000313" key="3">
    <source>
        <dbReference type="EMBL" id="MDQ0180895.1"/>
    </source>
</evidence>
<comment type="caution">
    <text evidence="2">The sequence shown here is derived from an EMBL/GenBank/DDBJ whole genome shotgun (WGS) entry which is preliminary data.</text>
</comment>
<dbReference type="AlphaFoldDB" id="A0AAW8D6Y5"/>
<dbReference type="GO" id="GO:0005840">
    <property type="term" value="C:ribosome"/>
    <property type="evidence" value="ECO:0007669"/>
    <property type="project" value="UniProtKB-KW"/>
</dbReference>
<keyword evidence="4" id="KW-1185">Reference proteome</keyword>
<dbReference type="EMBL" id="JAUSTF010000004">
    <property type="protein sequence ID" value="MDQ0180895.1"/>
    <property type="molecule type" value="Genomic_DNA"/>
</dbReference>
<dbReference type="Gene3D" id="3.40.630.30">
    <property type="match status" value="1"/>
</dbReference>
<dbReference type="PANTHER" id="PTHR42791:SF1">
    <property type="entry name" value="N-ACETYLTRANSFERASE DOMAIN-CONTAINING PROTEIN"/>
    <property type="match status" value="1"/>
</dbReference>
<dbReference type="Pfam" id="PF00583">
    <property type="entry name" value="Acetyltransf_1"/>
    <property type="match status" value="1"/>
</dbReference>
<reference evidence="2 4" key="1">
    <citation type="submission" date="2023-07" db="EMBL/GenBank/DDBJ databases">
        <title>Sorghum-associated microbial communities from plants grown in Nebraska, USA.</title>
        <authorList>
            <person name="Schachtman D."/>
        </authorList>
    </citation>
    <scope>NUCLEOTIDE SEQUENCE</scope>
    <source>
        <strain evidence="2">DS1006</strain>
        <strain evidence="3 4">DS1016</strain>
    </source>
</reference>
<dbReference type="EMBL" id="JAUSRG010000003">
    <property type="protein sequence ID" value="MDP9904676.1"/>
    <property type="molecule type" value="Genomic_DNA"/>
</dbReference>
<dbReference type="InterPro" id="IPR052523">
    <property type="entry name" value="Trichothecene_AcTrans"/>
</dbReference>
<dbReference type="InterPro" id="IPR016181">
    <property type="entry name" value="Acyl_CoA_acyltransferase"/>
</dbReference>
<feature type="domain" description="N-acetyltransferase" evidence="1">
    <location>
        <begin position="67"/>
        <end position="208"/>
    </location>
</feature>
<evidence type="ECO:0000259" key="1">
    <source>
        <dbReference type="PROSITE" id="PS51186"/>
    </source>
</evidence>
<sequence>MTATTPTGTALHTFVRATTSDRENVIAALTGGFSDDVLVAGWMFPDPETYAQHAGGWFACYTDFALEHGYVWTTGDATAALVAMPSEAWQRAQHDEDLKDRVAKATGPCIERVAALDKVFAERHPGAPDHIYFAMGGIQPEHRNKGLGTHMLQNAFELADRMGLACYAEASCERNARLWDRIGLRVTGAPIRVPGYDSDMFSLWRPPSPPVPDAE</sequence>
<dbReference type="GO" id="GO:0016747">
    <property type="term" value="F:acyltransferase activity, transferring groups other than amino-acyl groups"/>
    <property type="evidence" value="ECO:0007669"/>
    <property type="project" value="InterPro"/>
</dbReference>
<dbReference type="PROSITE" id="PS51186">
    <property type="entry name" value="GNAT"/>
    <property type="match status" value="1"/>
</dbReference>
<gene>
    <name evidence="2" type="ORF">J2S90_001631</name>
    <name evidence="3" type="ORF">J2S93_002322</name>
</gene>
<accession>A0AAW8D6Y5</accession>
<keyword evidence="2" id="KW-0687">Ribonucleoprotein</keyword>
<dbReference type="PANTHER" id="PTHR42791">
    <property type="entry name" value="GNAT FAMILY ACETYLTRANSFERASE"/>
    <property type="match status" value="1"/>
</dbReference>
<keyword evidence="2" id="KW-0689">Ribosomal protein</keyword>
<dbReference type="InterPro" id="IPR000182">
    <property type="entry name" value="GNAT_dom"/>
</dbReference>
<dbReference type="SUPFAM" id="SSF55729">
    <property type="entry name" value="Acyl-CoA N-acyltransferases (Nat)"/>
    <property type="match status" value="1"/>
</dbReference>
<organism evidence="2 5">
    <name type="scientific">Arthrobacter bambusae</name>
    <dbReference type="NCBI Taxonomy" id="1338426"/>
    <lineage>
        <taxon>Bacteria</taxon>
        <taxon>Bacillati</taxon>
        <taxon>Actinomycetota</taxon>
        <taxon>Actinomycetes</taxon>
        <taxon>Micrococcales</taxon>
        <taxon>Micrococcaceae</taxon>
        <taxon>Arthrobacter</taxon>
    </lineage>
</organism>
<dbReference type="Proteomes" id="UP001242995">
    <property type="component" value="Unassembled WGS sequence"/>
</dbReference>